<accession>A0A7R9FJD6</accession>
<evidence type="ECO:0000256" key="1">
    <source>
        <dbReference type="ARBA" id="ARBA00022737"/>
    </source>
</evidence>
<proteinExistence type="predicted"/>
<dbReference type="GO" id="GO:0003723">
    <property type="term" value="F:RNA binding"/>
    <property type="evidence" value="ECO:0007669"/>
    <property type="project" value="UniProtKB-KW"/>
</dbReference>
<dbReference type="PANTHER" id="PTHR13976">
    <property type="entry name" value="HETEROGENEOUS NUCLEAR RIBONUCLEOPROTEIN-RELATED"/>
    <property type="match status" value="1"/>
</dbReference>
<protein>
    <recommendedName>
        <fullName evidence="4">RRM domain-containing protein</fullName>
    </recommendedName>
</protein>
<dbReference type="InterPro" id="IPR035979">
    <property type="entry name" value="RBD_domain_sf"/>
</dbReference>
<evidence type="ECO:0000256" key="2">
    <source>
        <dbReference type="ARBA" id="ARBA00022884"/>
    </source>
</evidence>
<dbReference type="AlphaFoldDB" id="A0A7R9FJD6"/>
<dbReference type="InterPro" id="IPR050666">
    <property type="entry name" value="ESRP"/>
</dbReference>
<dbReference type="EMBL" id="OE000675">
    <property type="protein sequence ID" value="CAD7454677.1"/>
    <property type="molecule type" value="Genomic_DNA"/>
</dbReference>
<evidence type="ECO:0000313" key="3">
    <source>
        <dbReference type="EMBL" id="CAD7454677.1"/>
    </source>
</evidence>
<name>A0A7R9FJD6_9NEOP</name>
<keyword evidence="1" id="KW-0677">Repeat</keyword>
<sequence>MKCETETLKKEPDTDIRRELKVYSHFLLEVLTVVTVSRMRRGFVHGDTHKLSRCYAEAYCKFPTLHLRATGKYNGGTLMPPPPFGPAATFAQFGHTPTQLIPAAPPLAARHTFPVAYPPIFYWPYPSPPVSPTSYYGGPMPAALGPPQGPMQPPQPTLVIMQGLPYSANVGHVLNFFSGSPELTPECIQLQRSMDGRATGEAIVCFPSRVEAERAVLEKNRQHIGNRYIELYLI</sequence>
<dbReference type="SUPFAM" id="SSF54928">
    <property type="entry name" value="RNA-binding domain, RBD"/>
    <property type="match status" value="1"/>
</dbReference>
<gene>
    <name evidence="3" type="ORF">TTEB3V08_LOCUS2774</name>
</gene>
<reference evidence="3" key="1">
    <citation type="submission" date="2020-11" db="EMBL/GenBank/DDBJ databases">
        <authorList>
            <person name="Tran Van P."/>
        </authorList>
    </citation>
    <scope>NUCLEOTIDE SEQUENCE</scope>
</reference>
<dbReference type="InterPro" id="IPR012677">
    <property type="entry name" value="Nucleotide-bd_a/b_plait_sf"/>
</dbReference>
<evidence type="ECO:0008006" key="4">
    <source>
        <dbReference type="Google" id="ProtNLM"/>
    </source>
</evidence>
<dbReference type="Gene3D" id="3.30.70.330">
    <property type="match status" value="1"/>
</dbReference>
<keyword evidence="2" id="KW-0694">RNA-binding</keyword>
<organism evidence="3">
    <name type="scientific">Timema tahoe</name>
    <dbReference type="NCBI Taxonomy" id="61484"/>
    <lineage>
        <taxon>Eukaryota</taxon>
        <taxon>Metazoa</taxon>
        <taxon>Ecdysozoa</taxon>
        <taxon>Arthropoda</taxon>
        <taxon>Hexapoda</taxon>
        <taxon>Insecta</taxon>
        <taxon>Pterygota</taxon>
        <taxon>Neoptera</taxon>
        <taxon>Polyneoptera</taxon>
        <taxon>Phasmatodea</taxon>
        <taxon>Timematodea</taxon>
        <taxon>Timematoidea</taxon>
        <taxon>Timematidae</taxon>
        <taxon>Timema</taxon>
    </lineage>
</organism>